<dbReference type="InterPro" id="IPR003593">
    <property type="entry name" value="AAA+_ATPase"/>
</dbReference>
<dbReference type="CDD" id="cd03255">
    <property type="entry name" value="ABC_MJ0796_LolCDE_FtsE"/>
    <property type="match status" value="1"/>
</dbReference>
<dbReference type="InterPro" id="IPR003439">
    <property type="entry name" value="ABC_transporter-like_ATP-bd"/>
</dbReference>
<dbReference type="PANTHER" id="PTHR42798">
    <property type="entry name" value="LIPOPROTEIN-RELEASING SYSTEM ATP-BINDING PROTEIN LOLD"/>
    <property type="match status" value="1"/>
</dbReference>
<dbReference type="Gene3D" id="3.40.50.300">
    <property type="entry name" value="P-loop containing nucleotide triphosphate hydrolases"/>
    <property type="match status" value="1"/>
</dbReference>
<dbReference type="PANTHER" id="PTHR42798:SF2">
    <property type="entry name" value="ABC TRANSPORTER ATP-BINDING PROTEIN MG467-RELATED"/>
    <property type="match status" value="1"/>
</dbReference>
<feature type="domain" description="ABC transporter" evidence="6">
    <location>
        <begin position="79"/>
        <end position="298"/>
    </location>
</feature>
<feature type="compositionally biased region" description="Basic and acidic residues" evidence="5">
    <location>
        <begin position="1"/>
        <end position="17"/>
    </location>
</feature>
<keyword evidence="2" id="KW-0813">Transport</keyword>
<dbReference type="InterPro" id="IPR027417">
    <property type="entry name" value="P-loop_NTPase"/>
</dbReference>
<dbReference type="SMART" id="SM00382">
    <property type="entry name" value="AAA"/>
    <property type="match status" value="1"/>
</dbReference>
<keyword evidence="4" id="KW-0067">ATP-binding</keyword>
<dbReference type="PROSITE" id="PS50893">
    <property type="entry name" value="ABC_TRANSPORTER_2"/>
    <property type="match status" value="1"/>
</dbReference>
<evidence type="ECO:0000256" key="5">
    <source>
        <dbReference type="SAM" id="MobiDB-lite"/>
    </source>
</evidence>
<dbReference type="AlphaFoldDB" id="A0A075GQ89"/>
<reference evidence="7" key="1">
    <citation type="journal article" date="2014" name="Genome Biol. Evol.">
        <title>Pangenome evidence for extensive interdomain horizontal transfer affecting lineage core and shell genes in uncultured planktonic thaumarchaeota and euryarchaeota.</title>
        <authorList>
            <person name="Deschamps P."/>
            <person name="Zivanovic Y."/>
            <person name="Moreira D."/>
            <person name="Rodriguez-Valera F."/>
            <person name="Lopez-Garcia P."/>
        </authorList>
    </citation>
    <scope>NUCLEOTIDE SEQUENCE</scope>
</reference>
<dbReference type="InterPro" id="IPR017911">
    <property type="entry name" value="MacB-like_ATP-bd"/>
</dbReference>
<evidence type="ECO:0000313" key="7">
    <source>
        <dbReference type="EMBL" id="AIF06156.1"/>
    </source>
</evidence>
<evidence type="ECO:0000256" key="3">
    <source>
        <dbReference type="ARBA" id="ARBA00022741"/>
    </source>
</evidence>
<accession>A0A075GQ89</accession>
<evidence type="ECO:0000256" key="4">
    <source>
        <dbReference type="ARBA" id="ARBA00022840"/>
    </source>
</evidence>
<dbReference type="FunFam" id="3.40.50.300:FF:000032">
    <property type="entry name" value="Export ABC transporter ATP-binding protein"/>
    <property type="match status" value="1"/>
</dbReference>
<dbReference type="GO" id="GO:0098796">
    <property type="term" value="C:membrane protein complex"/>
    <property type="evidence" value="ECO:0007669"/>
    <property type="project" value="UniProtKB-ARBA"/>
</dbReference>
<dbReference type="GO" id="GO:0005524">
    <property type="term" value="F:ATP binding"/>
    <property type="evidence" value="ECO:0007669"/>
    <property type="project" value="UniProtKB-KW"/>
</dbReference>
<comment type="similarity">
    <text evidence="1">Belongs to the ABC transporter superfamily.</text>
</comment>
<keyword evidence="3" id="KW-0547">Nucleotide-binding</keyword>
<evidence type="ECO:0000256" key="2">
    <source>
        <dbReference type="ARBA" id="ARBA00022448"/>
    </source>
</evidence>
<dbReference type="Pfam" id="PF00005">
    <property type="entry name" value="ABC_tran"/>
    <property type="match status" value="1"/>
</dbReference>
<feature type="region of interest" description="Disordered" evidence="5">
    <location>
        <begin position="1"/>
        <end position="26"/>
    </location>
</feature>
<dbReference type="SUPFAM" id="SSF52540">
    <property type="entry name" value="P-loop containing nucleoside triphosphate hydrolases"/>
    <property type="match status" value="1"/>
</dbReference>
<dbReference type="GO" id="GO:0016887">
    <property type="term" value="F:ATP hydrolysis activity"/>
    <property type="evidence" value="ECO:0007669"/>
    <property type="project" value="InterPro"/>
</dbReference>
<protein>
    <submittedName>
        <fullName evidence="7">ABC transporter related protein (ABC.CD.A)</fullName>
    </submittedName>
</protein>
<dbReference type="GO" id="GO:0022857">
    <property type="term" value="F:transmembrane transporter activity"/>
    <property type="evidence" value="ECO:0007669"/>
    <property type="project" value="UniProtKB-ARBA"/>
</dbReference>
<dbReference type="EMBL" id="KF900761">
    <property type="protein sequence ID" value="AIF06156.1"/>
    <property type="molecule type" value="Genomic_DNA"/>
</dbReference>
<sequence length="298" mass="33086">MNEVREMKNKEKTEKITETTPDEEASKEMLPLNHLKEAVVAQYGDDARLILDSIDEVEAILLRREARAKGEFDDAKAIIHLSGLSKKYESAGMTPVDALKEVDLSIVQGEMVAVIGPSGSGKSTLLQMMGALDVPTSGGARINFQELSEMNTKELTQFRSQTVGFVFQKFNLIPNLSALENVSIAMESTKMNRQERRSRAAELLKEVGLGKRMSHLPGQLSGGEQQRVSIARALANHPKIIYADEPTGSLDSKTSRTIIQLFDTIRRDFNTTIIIVTHNHTIAKHCDRTVKIKDGRIK</sequence>
<proteinExistence type="inferred from homology"/>
<dbReference type="PROSITE" id="PS00211">
    <property type="entry name" value="ABC_TRANSPORTER_1"/>
    <property type="match status" value="1"/>
</dbReference>
<evidence type="ECO:0000259" key="6">
    <source>
        <dbReference type="PROSITE" id="PS50893"/>
    </source>
</evidence>
<dbReference type="InterPro" id="IPR017871">
    <property type="entry name" value="ABC_transporter-like_CS"/>
</dbReference>
<organism evidence="7">
    <name type="scientific">uncultured marine group II/III euryarchaeote KM3_190_A04</name>
    <dbReference type="NCBI Taxonomy" id="1457959"/>
    <lineage>
        <taxon>Archaea</taxon>
        <taxon>Methanobacteriati</taxon>
        <taxon>Methanobacteriota</taxon>
        <taxon>environmental samples</taxon>
    </lineage>
</organism>
<evidence type="ECO:0000256" key="1">
    <source>
        <dbReference type="ARBA" id="ARBA00005417"/>
    </source>
</evidence>
<gene>
    <name evidence="7" type="primary">ABC.CD.A</name>
</gene>
<name>A0A075GQ89_9EURY</name>